<dbReference type="SUPFAM" id="SSF49265">
    <property type="entry name" value="Fibronectin type III"/>
    <property type="match status" value="1"/>
</dbReference>
<organism evidence="2">
    <name type="scientific">uncultured Adhaeribacter sp</name>
    <dbReference type="NCBI Taxonomy" id="448109"/>
    <lineage>
        <taxon>Bacteria</taxon>
        <taxon>Pseudomonadati</taxon>
        <taxon>Bacteroidota</taxon>
        <taxon>Cytophagia</taxon>
        <taxon>Cytophagales</taxon>
        <taxon>Hymenobacteraceae</taxon>
        <taxon>Adhaeribacter</taxon>
        <taxon>environmental samples</taxon>
    </lineage>
</organism>
<dbReference type="InterPro" id="IPR036116">
    <property type="entry name" value="FN3_sf"/>
</dbReference>
<sequence length="647" mass="71569">MLPKYLCLFFLLYLLTLTAASAQTPACPEKFRAYNRLGQQVTSFCVGEPIRFKSCDPAAQPDKEYYDTNKSNGLAFPDTVKSVVYSVPGTYTVTQLINTGLPGNNQFEQTFTVLDTPPPTITGYACAFYKVSFRITDTHYDYYRVNFGDGTERRVLPGKDTTYQYQRAVIKFELKVKGYYRNAACVTESNLGIPALIEDELANPQLKSISIQNYSEKQGKLEIKAANLNPYYRYILQRAPLNSTAFQEIKRLKSPVDGQHSITLDQTDTHTVYHYRLQVTDSCGTNINVFSNILYTQPLALTTQNKTIRLTWQSYPTAAEVSNYQVYRDNQLLQTLPASATSLTDAALACGKQYCYRLVVVLKNNSSSFSNDTCQQVNATVLPQPGFLLASYNAQNQVELRLQPGANETLEEASWQKTVNNGAVIDLGSAKSATFLDAATFNETEAPCYRATYTDSCGLTSAVSLAACPVILKGNLLEKEGVVALNWSEYIGFAGTPQYTLEVLDATTQQLLNSYSLNNRSYRDGQLSNTSQILAYRIKVSSPAGVSYSNQVRIAQAFSAAIPSAFSPNNDGLNDIFAVQGRFINAVLIKIYTRSGQIIFESKQPNQGWDGRVNGRPAPVGTYIYSLTAQDLNGQTISRTGSVTLVK</sequence>
<dbReference type="SUPFAM" id="SSF49299">
    <property type="entry name" value="PKD domain"/>
    <property type="match status" value="1"/>
</dbReference>
<dbReference type="Pfam" id="PF13585">
    <property type="entry name" value="CHU_C"/>
    <property type="match status" value="1"/>
</dbReference>
<proteinExistence type="predicted"/>
<dbReference type="NCBIfam" id="TIGR04131">
    <property type="entry name" value="Bac_Flav_CTERM"/>
    <property type="match status" value="1"/>
</dbReference>
<name>A0A6J4GZK2_9BACT</name>
<dbReference type="AlphaFoldDB" id="A0A6J4GZK2"/>
<keyword evidence="1" id="KW-0732">Signal</keyword>
<dbReference type="InterPro" id="IPR013783">
    <property type="entry name" value="Ig-like_fold"/>
</dbReference>
<evidence type="ECO:0008006" key="3">
    <source>
        <dbReference type="Google" id="ProtNLM"/>
    </source>
</evidence>
<dbReference type="EMBL" id="CADCTJ010000030">
    <property type="protein sequence ID" value="CAA9211081.1"/>
    <property type="molecule type" value="Genomic_DNA"/>
</dbReference>
<dbReference type="InterPro" id="IPR035986">
    <property type="entry name" value="PKD_dom_sf"/>
</dbReference>
<accession>A0A6J4GZK2</accession>
<gene>
    <name evidence="2" type="ORF">AVDCRST_MAG95-117</name>
</gene>
<dbReference type="InterPro" id="IPR026341">
    <property type="entry name" value="T9SS_type_B"/>
</dbReference>
<feature type="chain" id="PRO_5026804018" description="PKD domain-containing protein" evidence="1">
    <location>
        <begin position="23"/>
        <end position="647"/>
    </location>
</feature>
<protein>
    <recommendedName>
        <fullName evidence="3">PKD domain-containing protein</fullName>
    </recommendedName>
</protein>
<evidence type="ECO:0000313" key="2">
    <source>
        <dbReference type="EMBL" id="CAA9211081.1"/>
    </source>
</evidence>
<dbReference type="Gene3D" id="2.60.40.10">
    <property type="entry name" value="Immunoglobulins"/>
    <property type="match status" value="1"/>
</dbReference>
<evidence type="ECO:0000256" key="1">
    <source>
        <dbReference type="SAM" id="SignalP"/>
    </source>
</evidence>
<feature type="signal peptide" evidence="1">
    <location>
        <begin position="1"/>
        <end position="22"/>
    </location>
</feature>
<reference evidence="2" key="1">
    <citation type="submission" date="2020-02" db="EMBL/GenBank/DDBJ databases">
        <authorList>
            <person name="Meier V. D."/>
        </authorList>
    </citation>
    <scope>NUCLEOTIDE SEQUENCE</scope>
    <source>
        <strain evidence="2">AVDCRST_MAG95</strain>
    </source>
</reference>